<keyword evidence="14 17" id="KW-0100">Branched-chain amino acid biosynthesis</keyword>
<dbReference type="FunFam" id="1.10.1040.10:FF:000003">
    <property type="entry name" value="Ketol-acid reductoisomerase, mitochondrial"/>
    <property type="match status" value="1"/>
</dbReference>
<keyword evidence="11" id="KW-0809">Transit peptide</keyword>
<comment type="cofactor">
    <cofactor evidence="1">
        <name>Mg(2+)</name>
        <dbReference type="ChEBI" id="CHEBI:18420"/>
    </cofactor>
</comment>
<dbReference type="STRING" id="329046.A0A1Y2CPQ4"/>
<dbReference type="PANTHER" id="PTHR21371">
    <property type="entry name" value="KETOL-ACID REDUCTOISOMERASE, MITOCHONDRIAL"/>
    <property type="match status" value="1"/>
</dbReference>
<dbReference type="InterPro" id="IPR008927">
    <property type="entry name" value="6-PGluconate_DH-like_C_sf"/>
</dbReference>
<dbReference type="EC" id="1.1.1.86" evidence="6"/>
<comment type="subcellular location">
    <subcellularLocation>
        <location evidence="2">Mitochondrion</location>
    </subcellularLocation>
</comment>
<evidence type="ECO:0000256" key="13">
    <source>
        <dbReference type="ARBA" id="ARBA00023128"/>
    </source>
</evidence>
<keyword evidence="8 17" id="KW-0479">Metal-binding</keyword>
<dbReference type="EMBL" id="MCGO01000010">
    <property type="protein sequence ID" value="ORY49018.1"/>
    <property type="molecule type" value="Genomic_DNA"/>
</dbReference>
<reference evidence="20 21" key="1">
    <citation type="submission" date="2016-07" db="EMBL/GenBank/DDBJ databases">
        <title>Pervasive Adenine N6-methylation of Active Genes in Fungi.</title>
        <authorList>
            <consortium name="DOE Joint Genome Institute"/>
            <person name="Mondo S.J."/>
            <person name="Dannebaum R.O."/>
            <person name="Kuo R.C."/>
            <person name="Labutti K."/>
            <person name="Haridas S."/>
            <person name="Kuo A."/>
            <person name="Salamov A."/>
            <person name="Ahrendt S.R."/>
            <person name="Lipzen A."/>
            <person name="Sullivan W."/>
            <person name="Andreopoulos W.B."/>
            <person name="Clum A."/>
            <person name="Lindquist E."/>
            <person name="Daum C."/>
            <person name="Ramamoorthy G.K."/>
            <person name="Gryganskyi A."/>
            <person name="Culley D."/>
            <person name="Magnuson J.K."/>
            <person name="James T.Y."/>
            <person name="O'Malley M.A."/>
            <person name="Stajich J.E."/>
            <person name="Spatafora J.W."/>
            <person name="Visel A."/>
            <person name="Grigoriev I.V."/>
        </authorList>
    </citation>
    <scope>NUCLEOTIDE SEQUENCE [LARGE SCALE GENOMIC DNA]</scope>
    <source>
        <strain evidence="20 21">JEL800</strain>
    </source>
</reference>
<dbReference type="Gene3D" id="3.40.50.720">
    <property type="entry name" value="NAD(P)-binding Rossmann-like Domain"/>
    <property type="match status" value="1"/>
</dbReference>
<dbReference type="Pfam" id="PF07991">
    <property type="entry name" value="KARI_N"/>
    <property type="match status" value="1"/>
</dbReference>
<feature type="domain" description="KARI N-terminal Rossmann" evidence="18">
    <location>
        <begin position="63"/>
        <end position="251"/>
    </location>
</feature>
<dbReference type="NCBIfam" id="TIGR00465">
    <property type="entry name" value="ilvC"/>
    <property type="match status" value="1"/>
</dbReference>
<dbReference type="InterPro" id="IPR013328">
    <property type="entry name" value="6PGD_dom2"/>
</dbReference>
<dbReference type="UniPathway" id="UPA00049">
    <property type="reaction ID" value="UER00060"/>
</dbReference>
<dbReference type="GO" id="GO:0009099">
    <property type="term" value="P:L-valine biosynthetic process"/>
    <property type="evidence" value="ECO:0007669"/>
    <property type="project" value="UniProtKB-UniRule"/>
</dbReference>
<dbReference type="PROSITE" id="PS51850">
    <property type="entry name" value="KARI_N"/>
    <property type="match status" value="1"/>
</dbReference>
<dbReference type="FunFam" id="1.10.1040.10:FF:000005">
    <property type="entry name" value="Ketol-acid reductoisomerase, mitochondrial"/>
    <property type="match status" value="1"/>
</dbReference>
<feature type="binding site" evidence="17">
    <location>
        <position position="296"/>
    </location>
    <ligand>
        <name>Mg(2+)</name>
        <dbReference type="ChEBI" id="CHEBI:18420"/>
        <label>2</label>
    </ligand>
</feature>
<dbReference type="GO" id="GO:0003690">
    <property type="term" value="F:double-stranded DNA binding"/>
    <property type="evidence" value="ECO:0007669"/>
    <property type="project" value="EnsemblFungi"/>
</dbReference>
<keyword evidence="21" id="KW-1185">Reference proteome</keyword>
<dbReference type="GO" id="GO:0046872">
    <property type="term" value="F:metal ion binding"/>
    <property type="evidence" value="ECO:0007669"/>
    <property type="project" value="UniProtKB-UniRule"/>
</dbReference>
<dbReference type="GO" id="GO:0016853">
    <property type="term" value="F:isomerase activity"/>
    <property type="evidence" value="ECO:0007669"/>
    <property type="project" value="UniProtKB-KW"/>
</dbReference>
<evidence type="ECO:0000256" key="6">
    <source>
        <dbReference type="ARBA" id="ARBA00013102"/>
    </source>
</evidence>
<proteinExistence type="inferred from homology"/>
<feature type="binding site" evidence="17">
    <location>
        <position position="260"/>
    </location>
    <ligand>
        <name>Mg(2+)</name>
        <dbReference type="ChEBI" id="CHEBI:18420"/>
        <label>1</label>
    </ligand>
</feature>
<evidence type="ECO:0000256" key="5">
    <source>
        <dbReference type="ARBA" id="ARBA00010318"/>
    </source>
</evidence>
<dbReference type="Pfam" id="PF01450">
    <property type="entry name" value="KARI_C"/>
    <property type="match status" value="1"/>
</dbReference>
<evidence type="ECO:0000313" key="20">
    <source>
        <dbReference type="EMBL" id="ORY49018.1"/>
    </source>
</evidence>
<dbReference type="Gene3D" id="1.10.1040.10">
    <property type="entry name" value="N-(1-d-carboxylethyl)-l-norvaline Dehydrogenase, domain 2"/>
    <property type="match status" value="3"/>
</dbReference>
<keyword evidence="10" id="KW-0521">NADP</keyword>
<dbReference type="UniPathway" id="UPA00047">
    <property type="reaction ID" value="UER00056"/>
</dbReference>
<dbReference type="PANTHER" id="PTHR21371:SF1">
    <property type="entry name" value="KETOL-ACID REDUCTOISOMERASE, MITOCHONDRIAL"/>
    <property type="match status" value="1"/>
</dbReference>
<evidence type="ECO:0000313" key="21">
    <source>
        <dbReference type="Proteomes" id="UP000193642"/>
    </source>
</evidence>
<keyword evidence="7 17" id="KW-0028">Amino-acid biosynthesis</keyword>
<dbReference type="Proteomes" id="UP000193642">
    <property type="component" value="Unassembled WGS sequence"/>
</dbReference>
<comment type="caution">
    <text evidence="20">The sequence shown here is derived from an EMBL/GenBank/DDBJ whole genome shotgun (WGS) entry which is preliminary data.</text>
</comment>
<keyword evidence="13" id="KW-0496">Mitochondrion</keyword>
<dbReference type="InterPro" id="IPR036291">
    <property type="entry name" value="NAD(P)-bd_dom_sf"/>
</dbReference>
<comment type="similarity">
    <text evidence="5 17">Belongs to the ketol-acid reductoisomerase family.</text>
</comment>
<dbReference type="InterPro" id="IPR013116">
    <property type="entry name" value="KARI_N"/>
</dbReference>
<feature type="binding site" evidence="17">
    <location>
        <position position="260"/>
    </location>
    <ligand>
        <name>Mg(2+)</name>
        <dbReference type="ChEBI" id="CHEBI:18420"/>
        <label>2</label>
    </ligand>
</feature>
<evidence type="ECO:0000256" key="7">
    <source>
        <dbReference type="ARBA" id="ARBA00022605"/>
    </source>
</evidence>
<dbReference type="GO" id="GO:0004455">
    <property type="term" value="F:ketol-acid reductoisomerase activity"/>
    <property type="evidence" value="ECO:0007669"/>
    <property type="project" value="UniProtKB-UniRule"/>
</dbReference>
<dbReference type="FunFam" id="3.40.50.720:FF:000167">
    <property type="entry name" value="Ketol-acid reductoisomerase, mitochondrial"/>
    <property type="match status" value="1"/>
</dbReference>
<evidence type="ECO:0000256" key="10">
    <source>
        <dbReference type="ARBA" id="ARBA00022857"/>
    </source>
</evidence>
<evidence type="ECO:0000256" key="16">
    <source>
        <dbReference type="ARBA" id="ARBA00030593"/>
    </source>
</evidence>
<dbReference type="SUPFAM" id="SSF48179">
    <property type="entry name" value="6-phosphogluconate dehydrogenase C-terminal domain-like"/>
    <property type="match status" value="1"/>
</dbReference>
<dbReference type="InterPro" id="IPR000506">
    <property type="entry name" value="KARI_C"/>
</dbReference>
<evidence type="ECO:0000256" key="1">
    <source>
        <dbReference type="ARBA" id="ARBA00001946"/>
    </source>
</evidence>
<evidence type="ECO:0000256" key="17">
    <source>
        <dbReference type="PROSITE-ProRule" id="PRU01198"/>
    </source>
</evidence>
<evidence type="ECO:0000259" key="19">
    <source>
        <dbReference type="PROSITE" id="PS51851"/>
    </source>
</evidence>
<evidence type="ECO:0000256" key="3">
    <source>
        <dbReference type="ARBA" id="ARBA00004864"/>
    </source>
</evidence>
<dbReference type="GO" id="GO:0042645">
    <property type="term" value="C:mitochondrial nucleoid"/>
    <property type="evidence" value="ECO:0007669"/>
    <property type="project" value="EnsemblFungi"/>
</dbReference>
<dbReference type="GO" id="GO:0009097">
    <property type="term" value="P:isoleucine biosynthetic process"/>
    <property type="evidence" value="ECO:0007669"/>
    <property type="project" value="UniProtKB-UniRule"/>
</dbReference>
<keyword evidence="12 17" id="KW-0560">Oxidoreductase</keyword>
<evidence type="ECO:0000256" key="9">
    <source>
        <dbReference type="ARBA" id="ARBA00022842"/>
    </source>
</evidence>
<sequence length="401" mass="43885">MSSFRSIASIAQKAATSAARRSSVRSISAIAGASIRTAAVRAPVATRTQVRGVKTLDFAGVPETVWERSDFPKEKLAQLFGKDTMAVIGYGTQGMAQSLNMRDNGLNVIVGVRKDGASWKQAIADGWVPGKTLFSMEEAADKGTVISFLLSDAGQKEAWPQIVPYLTKGKSLFFSHGFGVVFHNQTGIVPPKDIDVFLAAPKGSGYTVRSLFLEGRGINSSVAIWQDVSGKARERAFGMGVAIGSGYLYETTFEKEVYSDLTGERGVLMGAIQGFFQAQYEVLRAAGHSPSEAFNETVEEATQSLYPLIGAKGMDWMYANCSTTARRGALDWAPEFYKASKPVFQRLYESVANGSESQRSIDENGRPDYRERFEAELKEIRESEMWRAGVTVRSLRPENQK</sequence>
<evidence type="ECO:0000256" key="15">
    <source>
        <dbReference type="ARBA" id="ARBA00030209"/>
    </source>
</evidence>
<dbReference type="AlphaFoldDB" id="A0A1Y2CPQ4"/>
<evidence type="ECO:0000256" key="14">
    <source>
        <dbReference type="ARBA" id="ARBA00023304"/>
    </source>
</evidence>
<feature type="binding site" evidence="17">
    <location>
        <position position="322"/>
    </location>
    <ligand>
        <name>substrate</name>
    </ligand>
</feature>
<feature type="binding site" evidence="17">
    <location>
        <position position="300"/>
    </location>
    <ligand>
        <name>Mg(2+)</name>
        <dbReference type="ChEBI" id="CHEBI:18420"/>
        <label>2</label>
    </ligand>
</feature>
<dbReference type="InterPro" id="IPR013023">
    <property type="entry name" value="KARI"/>
</dbReference>
<evidence type="ECO:0000256" key="4">
    <source>
        <dbReference type="ARBA" id="ARBA00004885"/>
    </source>
</evidence>
<feature type="binding site" evidence="17">
    <location>
        <position position="264"/>
    </location>
    <ligand>
        <name>Mg(2+)</name>
        <dbReference type="ChEBI" id="CHEBI:18420"/>
        <label>1</label>
    </ligand>
</feature>
<organism evidence="20 21">
    <name type="scientific">Rhizoclosmatium globosum</name>
    <dbReference type="NCBI Taxonomy" id="329046"/>
    <lineage>
        <taxon>Eukaryota</taxon>
        <taxon>Fungi</taxon>
        <taxon>Fungi incertae sedis</taxon>
        <taxon>Chytridiomycota</taxon>
        <taxon>Chytridiomycota incertae sedis</taxon>
        <taxon>Chytridiomycetes</taxon>
        <taxon>Chytridiales</taxon>
        <taxon>Chytriomycetaceae</taxon>
        <taxon>Rhizoclosmatium</taxon>
    </lineage>
</organism>
<dbReference type="SUPFAM" id="SSF51735">
    <property type="entry name" value="NAD(P)-binding Rossmann-fold domains"/>
    <property type="match status" value="1"/>
</dbReference>
<comment type="pathway">
    <text evidence="4">Amino-acid biosynthesis; L-isoleucine biosynthesis; L-isoleucine from 2-oxobutanoate: step 2/4.</text>
</comment>
<evidence type="ECO:0000256" key="2">
    <source>
        <dbReference type="ARBA" id="ARBA00004173"/>
    </source>
</evidence>
<evidence type="ECO:0000256" key="8">
    <source>
        <dbReference type="ARBA" id="ARBA00022723"/>
    </source>
</evidence>
<dbReference type="OrthoDB" id="10255643at2759"/>
<accession>A0A1Y2CPQ4</accession>
<feature type="domain" description="KARI C-terminal knotted" evidence="19">
    <location>
        <begin position="252"/>
        <end position="399"/>
    </location>
</feature>
<evidence type="ECO:0000256" key="11">
    <source>
        <dbReference type="ARBA" id="ARBA00022946"/>
    </source>
</evidence>
<gene>
    <name evidence="20" type="ORF">BCR33DRAFT_753197</name>
</gene>
<dbReference type="PROSITE" id="PS51851">
    <property type="entry name" value="KARI_C"/>
    <property type="match status" value="1"/>
</dbReference>
<evidence type="ECO:0000259" key="18">
    <source>
        <dbReference type="PROSITE" id="PS51850"/>
    </source>
</evidence>
<evidence type="ECO:0000256" key="12">
    <source>
        <dbReference type="ARBA" id="ARBA00023002"/>
    </source>
</evidence>
<keyword evidence="9 17" id="KW-0460">Magnesium</keyword>
<comment type="pathway">
    <text evidence="3">Amino-acid biosynthesis; L-valine biosynthesis; L-valine from pyruvate: step 2/4.</text>
</comment>
<protein>
    <recommendedName>
        <fullName evidence="6">ketol-acid reductoisomerase (NADP(+))</fullName>
        <ecNumber evidence="6">1.1.1.86</ecNumber>
    </recommendedName>
    <alternativeName>
        <fullName evidence="16">Acetohydroxy-acid reductoisomerase</fullName>
    </alternativeName>
    <alternativeName>
        <fullName evidence="15">Alpha-keto-beta-hydroxylacyl reductoisomerase</fullName>
    </alternativeName>
</protein>
<name>A0A1Y2CPQ4_9FUNG</name>
<keyword evidence="20" id="KW-0413">Isomerase</keyword>